<dbReference type="CTD" id="3654"/>
<feature type="compositionally biased region" description="Pro residues" evidence="11">
    <location>
        <begin position="131"/>
        <end position="142"/>
    </location>
</feature>
<dbReference type="Gene3D" id="1.10.533.10">
    <property type="entry name" value="Death Domain, Fas"/>
    <property type="match status" value="1"/>
</dbReference>
<dbReference type="PROSITE" id="PS00107">
    <property type="entry name" value="PROTEIN_KINASE_ATP"/>
    <property type="match status" value="1"/>
</dbReference>
<name>A0A3B3QT09_9TELE</name>
<evidence type="ECO:0000313" key="14">
    <source>
        <dbReference type="Proteomes" id="UP000261540"/>
    </source>
</evidence>
<dbReference type="AlphaFoldDB" id="A0A3B3QT09"/>
<keyword evidence="7 10" id="KW-0067">ATP-binding</keyword>
<feature type="compositionally biased region" description="Pro residues" evidence="11">
    <location>
        <begin position="152"/>
        <end position="164"/>
    </location>
</feature>
<keyword evidence="6" id="KW-0418">Kinase</keyword>
<comment type="catalytic activity">
    <reaction evidence="8">
        <text>L-threonyl-[protein] + ATP = O-phospho-L-threonyl-[protein] + ADP + H(+)</text>
        <dbReference type="Rhea" id="RHEA:46608"/>
        <dbReference type="Rhea" id="RHEA-COMP:11060"/>
        <dbReference type="Rhea" id="RHEA-COMP:11605"/>
        <dbReference type="ChEBI" id="CHEBI:15378"/>
        <dbReference type="ChEBI" id="CHEBI:30013"/>
        <dbReference type="ChEBI" id="CHEBI:30616"/>
        <dbReference type="ChEBI" id="CHEBI:61977"/>
        <dbReference type="ChEBI" id="CHEBI:456216"/>
        <dbReference type="EC" id="2.7.11.1"/>
    </reaction>
</comment>
<feature type="binding site" evidence="10">
    <location>
        <position position="232"/>
    </location>
    <ligand>
        <name>ATP</name>
        <dbReference type="ChEBI" id="CHEBI:30616"/>
    </ligand>
</feature>
<dbReference type="Ensembl" id="ENSPKIT00000032627.1">
    <property type="protein sequence ID" value="ENSPKIP00000008546.1"/>
    <property type="gene ID" value="ENSPKIG00000023994.1"/>
</dbReference>
<feature type="region of interest" description="Disordered" evidence="11">
    <location>
        <begin position="500"/>
        <end position="533"/>
    </location>
</feature>
<dbReference type="OrthoDB" id="4062651at2759"/>
<evidence type="ECO:0000256" key="10">
    <source>
        <dbReference type="PROSITE-ProRule" id="PRU10141"/>
    </source>
</evidence>
<dbReference type="InterPro" id="IPR011009">
    <property type="entry name" value="Kinase-like_dom_sf"/>
</dbReference>
<dbReference type="GO" id="GO:0071345">
    <property type="term" value="P:cellular response to cytokine stimulus"/>
    <property type="evidence" value="ECO:0007669"/>
    <property type="project" value="UniProtKB-ARBA"/>
</dbReference>
<dbReference type="PROSITE" id="PS00108">
    <property type="entry name" value="PROTEIN_KINASE_ST"/>
    <property type="match status" value="1"/>
</dbReference>
<comment type="similarity">
    <text evidence="1">Belongs to the protein kinase superfamily. TKL Ser/Thr protein kinase family. Pelle subfamily.</text>
</comment>
<dbReference type="STRING" id="1676925.ENSPKIP00000008546"/>
<dbReference type="PANTHER" id="PTHR27001">
    <property type="entry name" value="OS01G0253100 PROTEIN"/>
    <property type="match status" value="1"/>
</dbReference>
<keyword evidence="3" id="KW-0723">Serine/threonine-protein kinase</keyword>
<feature type="region of interest" description="Disordered" evidence="11">
    <location>
        <begin position="128"/>
        <end position="170"/>
    </location>
</feature>
<evidence type="ECO:0000256" key="4">
    <source>
        <dbReference type="ARBA" id="ARBA00022679"/>
    </source>
</evidence>
<feature type="region of interest" description="Disordered" evidence="11">
    <location>
        <begin position="561"/>
        <end position="595"/>
    </location>
</feature>
<keyword evidence="14" id="KW-1185">Reference proteome</keyword>
<evidence type="ECO:0000256" key="6">
    <source>
        <dbReference type="ARBA" id="ARBA00022777"/>
    </source>
</evidence>
<keyword evidence="5 10" id="KW-0547">Nucleotide-binding</keyword>
<keyword evidence="4" id="KW-0808">Transferase</keyword>
<dbReference type="Pfam" id="PF00531">
    <property type="entry name" value="Death"/>
    <property type="match status" value="1"/>
</dbReference>
<evidence type="ECO:0000256" key="3">
    <source>
        <dbReference type="ARBA" id="ARBA00022527"/>
    </source>
</evidence>
<dbReference type="InterPro" id="IPR011029">
    <property type="entry name" value="DEATH-like_dom_sf"/>
</dbReference>
<dbReference type="InterPro" id="IPR017441">
    <property type="entry name" value="Protein_kinase_ATP_BS"/>
</dbReference>
<organism evidence="13 14">
    <name type="scientific">Paramormyrops kingsleyae</name>
    <dbReference type="NCBI Taxonomy" id="1676925"/>
    <lineage>
        <taxon>Eukaryota</taxon>
        <taxon>Metazoa</taxon>
        <taxon>Chordata</taxon>
        <taxon>Craniata</taxon>
        <taxon>Vertebrata</taxon>
        <taxon>Euteleostomi</taxon>
        <taxon>Actinopterygii</taxon>
        <taxon>Neopterygii</taxon>
        <taxon>Teleostei</taxon>
        <taxon>Osteoglossocephala</taxon>
        <taxon>Osteoglossomorpha</taxon>
        <taxon>Osteoglossiformes</taxon>
        <taxon>Mormyridae</taxon>
        <taxon>Paramormyrops</taxon>
    </lineage>
</organism>
<dbReference type="InterPro" id="IPR008271">
    <property type="entry name" value="Ser/Thr_kinase_AS"/>
</dbReference>
<feature type="compositionally biased region" description="Low complexity" evidence="11">
    <location>
        <begin position="568"/>
        <end position="577"/>
    </location>
</feature>
<accession>A0A3B3QT09</accession>
<dbReference type="SMART" id="SM00220">
    <property type="entry name" value="S_TKc"/>
    <property type="match status" value="1"/>
</dbReference>
<evidence type="ECO:0000313" key="13">
    <source>
        <dbReference type="Ensembl" id="ENSPKIP00000008546.1"/>
    </source>
</evidence>
<comment type="catalytic activity">
    <reaction evidence="9">
        <text>L-seryl-[protein] + ATP = O-phospho-L-seryl-[protein] + ADP + H(+)</text>
        <dbReference type="Rhea" id="RHEA:17989"/>
        <dbReference type="Rhea" id="RHEA-COMP:9863"/>
        <dbReference type="Rhea" id="RHEA-COMP:11604"/>
        <dbReference type="ChEBI" id="CHEBI:15378"/>
        <dbReference type="ChEBI" id="CHEBI:29999"/>
        <dbReference type="ChEBI" id="CHEBI:30616"/>
        <dbReference type="ChEBI" id="CHEBI:83421"/>
        <dbReference type="ChEBI" id="CHEBI:456216"/>
        <dbReference type="EC" id="2.7.11.1"/>
    </reaction>
</comment>
<sequence length="716" mass="79544">MVLHTHSVTRTFPPESESKETREVQPNMSEWDFRAQYLYLVPAKIMCDFGAVMDSLSDSDWARFASHVLSDQTEVRLALKRERRTDGVMSTWGNRNGTVGDLLSVLEELKLHRARDIILSQLPKCPRPMDCSPPKPPLPHCPLDPDFSPLPVVNPLPNPGPPPSDLDSDQEKEVLTVPQSVVPPVPPSNAMCWSFEEVQQGTNNFSAARQVGEGGFGHVYRANMKNTEYAVKRLKEQDSRLNWTFVKESFKTEVEKLSQYRHPNIVDFAGYCVGGGTHCLLYVFMPNGSLEDWLHRKNNAALSWPQRVNVLLGSAKAIQFLHNSNPQLIHGDIKSSNILLGEHMEAKLGDFGLARFCHSPHGKSIRTTTVAQTKTVRGTLAYLPDEYVKGGELGLWIDTYSFGVVLLEVLTGRRAMEVDSQSRTLYLRDLVMECEEEGEAATHIWKKHLDPQIAPADKPGPLEALDISSLACRCLDRRKKKRPPMAEVFERIQEISTVQEVATQRSPKPCIHSVPRHHSPPTAPPSASVDQSLASLTEQELKLEPQEDTYHCLPNQHSGLPQPKTLCSQGQTSGTTSESWGPRPPSFQVPCESDESQGYSQYSASAQASFCQSRAVQSPSLCQDCQLEAGSLLRSTQASAAQARSLTGNDSKRIVVNSVKQRFVQKMALYEEGKIPMSDLLSSDDGTCGQSRGPEESDEFESSYAEAGRPPENRPF</sequence>
<dbReference type="SUPFAM" id="SSF56112">
    <property type="entry name" value="Protein kinase-like (PK-like)"/>
    <property type="match status" value="1"/>
</dbReference>
<evidence type="ECO:0000259" key="12">
    <source>
        <dbReference type="PROSITE" id="PS50011"/>
    </source>
</evidence>
<dbReference type="InterPro" id="IPR000719">
    <property type="entry name" value="Prot_kinase_dom"/>
</dbReference>
<dbReference type="KEGG" id="pki:111856149"/>
<evidence type="ECO:0000256" key="7">
    <source>
        <dbReference type="ARBA" id="ARBA00022840"/>
    </source>
</evidence>
<proteinExistence type="inferred from homology"/>
<reference evidence="13" key="1">
    <citation type="submission" date="2025-08" db="UniProtKB">
        <authorList>
            <consortium name="Ensembl"/>
        </authorList>
    </citation>
    <scope>IDENTIFICATION</scope>
</reference>
<feature type="domain" description="Protein kinase" evidence="12">
    <location>
        <begin position="205"/>
        <end position="496"/>
    </location>
</feature>
<dbReference type="GO" id="GO:0005886">
    <property type="term" value="C:plasma membrane"/>
    <property type="evidence" value="ECO:0007669"/>
    <property type="project" value="TreeGrafter"/>
</dbReference>
<dbReference type="InterPro" id="IPR000488">
    <property type="entry name" value="Death_dom"/>
</dbReference>
<dbReference type="RefSeq" id="XP_023691641.1">
    <property type="nucleotide sequence ID" value="XM_023835873.2"/>
</dbReference>
<dbReference type="Proteomes" id="UP000261540">
    <property type="component" value="Unplaced"/>
</dbReference>
<evidence type="ECO:0000256" key="11">
    <source>
        <dbReference type="SAM" id="MobiDB-lite"/>
    </source>
</evidence>
<feature type="region of interest" description="Disordered" evidence="11">
    <location>
        <begin position="1"/>
        <end position="25"/>
    </location>
</feature>
<dbReference type="Gene3D" id="1.10.510.10">
    <property type="entry name" value="Transferase(Phosphotransferase) domain 1"/>
    <property type="match status" value="1"/>
</dbReference>
<dbReference type="Pfam" id="PF00069">
    <property type="entry name" value="Pkinase"/>
    <property type="match status" value="1"/>
</dbReference>
<evidence type="ECO:0000256" key="1">
    <source>
        <dbReference type="ARBA" id="ARBA00008718"/>
    </source>
</evidence>
<evidence type="ECO:0000256" key="2">
    <source>
        <dbReference type="ARBA" id="ARBA00012513"/>
    </source>
</evidence>
<dbReference type="GeneID" id="111856149"/>
<dbReference type="GO" id="GO:0005524">
    <property type="term" value="F:ATP binding"/>
    <property type="evidence" value="ECO:0007669"/>
    <property type="project" value="UniProtKB-UniRule"/>
</dbReference>
<dbReference type="Gene3D" id="3.30.200.20">
    <property type="entry name" value="Phosphorylase Kinase, domain 1"/>
    <property type="match status" value="1"/>
</dbReference>
<dbReference type="PROSITE" id="PS50011">
    <property type="entry name" value="PROTEIN_KINASE_DOM"/>
    <property type="match status" value="1"/>
</dbReference>
<dbReference type="EC" id="2.7.11.1" evidence="2"/>
<feature type="region of interest" description="Disordered" evidence="11">
    <location>
        <begin position="674"/>
        <end position="716"/>
    </location>
</feature>
<dbReference type="GO" id="GO:0045087">
    <property type="term" value="P:innate immune response"/>
    <property type="evidence" value="ECO:0007669"/>
    <property type="project" value="UniProtKB-ARBA"/>
</dbReference>
<dbReference type="PANTHER" id="PTHR27001:SF939">
    <property type="entry name" value="INTERLEUKIN 1 RECEPTOR ASSOCIATED KINASE 1"/>
    <property type="match status" value="1"/>
</dbReference>
<dbReference type="GeneTree" id="ENSGT00940000160502"/>
<protein>
    <recommendedName>
        <fullName evidence="2">non-specific serine/threonine protein kinase</fullName>
        <ecNumber evidence="2">2.7.11.1</ecNumber>
    </recommendedName>
</protein>
<evidence type="ECO:0000256" key="5">
    <source>
        <dbReference type="ARBA" id="ARBA00022741"/>
    </source>
</evidence>
<dbReference type="GO" id="GO:0004674">
    <property type="term" value="F:protein serine/threonine kinase activity"/>
    <property type="evidence" value="ECO:0007669"/>
    <property type="project" value="UniProtKB-KW"/>
</dbReference>
<evidence type="ECO:0000256" key="9">
    <source>
        <dbReference type="ARBA" id="ARBA00048679"/>
    </source>
</evidence>
<feature type="compositionally biased region" description="Polar residues" evidence="11">
    <location>
        <begin position="1"/>
        <end position="10"/>
    </location>
</feature>
<dbReference type="FunFam" id="1.10.533.10:FF:000030">
    <property type="entry name" value="Interleukin-1 receptor-associated kinase-like 2"/>
    <property type="match status" value="1"/>
</dbReference>
<dbReference type="SUPFAM" id="SSF47986">
    <property type="entry name" value="DEATH domain"/>
    <property type="match status" value="1"/>
</dbReference>
<feature type="compositionally biased region" description="Polar residues" evidence="11">
    <location>
        <begin position="680"/>
        <end position="690"/>
    </location>
</feature>
<evidence type="ECO:0000256" key="8">
    <source>
        <dbReference type="ARBA" id="ARBA00047899"/>
    </source>
</evidence>
<dbReference type="GO" id="GO:0007165">
    <property type="term" value="P:signal transduction"/>
    <property type="evidence" value="ECO:0007669"/>
    <property type="project" value="InterPro"/>
</dbReference>
<dbReference type="FunFam" id="1.10.510.10:FF:000754">
    <property type="entry name" value="Interleukin-1 receptor-associated kinase"/>
    <property type="match status" value="1"/>
</dbReference>
<reference evidence="13" key="2">
    <citation type="submission" date="2025-09" db="UniProtKB">
        <authorList>
            <consortium name="Ensembl"/>
        </authorList>
    </citation>
    <scope>IDENTIFICATION</scope>
</reference>